<feature type="transmembrane region" description="Helical" evidence="1">
    <location>
        <begin position="12"/>
        <end position="35"/>
    </location>
</feature>
<proteinExistence type="predicted"/>
<feature type="transmembrane region" description="Helical" evidence="1">
    <location>
        <begin position="90"/>
        <end position="108"/>
    </location>
</feature>
<sequence>MEVVLAILFLGYFMYAGYIKYCLIAMIAQIIVSFFIEKKQIWKVAPLIFITQGIVVSIADITYDMINSIYRYKSLGFWSVIRSESFKFDIFYTLILIAIIIIIGFFTYRSIEGKMNYKKWLALLIGYLINILIMLFMIWRLGIIVGGF</sequence>
<feature type="transmembrane region" description="Helical" evidence="1">
    <location>
        <begin position="47"/>
        <end position="70"/>
    </location>
</feature>
<feature type="transmembrane region" description="Helical" evidence="1">
    <location>
        <begin position="120"/>
        <end position="139"/>
    </location>
</feature>
<protein>
    <submittedName>
        <fullName evidence="2">Uncharacterized protein</fullName>
    </submittedName>
</protein>
<keyword evidence="1" id="KW-0472">Membrane</keyword>
<reference evidence="2" key="1">
    <citation type="submission" date="2022-05" db="EMBL/GenBank/DDBJ databases">
        <title>Draft genome sequence of Clostridium tertium strain CP3 isolated from Peru.</title>
        <authorList>
            <person name="Hurtado R."/>
            <person name="Lima L."/>
            <person name="Sousa T."/>
            <person name="Jaiswal A.K."/>
            <person name="Tiwari S."/>
            <person name="Maturrano L."/>
            <person name="Brenig B."/>
            <person name="Azevedo V."/>
        </authorList>
    </citation>
    <scope>NUCLEOTIDE SEQUENCE</scope>
    <source>
        <strain evidence="2">CP3</strain>
    </source>
</reference>
<evidence type="ECO:0000313" key="3">
    <source>
        <dbReference type="Proteomes" id="UP001141183"/>
    </source>
</evidence>
<gene>
    <name evidence="2" type="ORF">NE398_09325</name>
</gene>
<name>A0A9X4B054_9CLOT</name>
<keyword evidence="3" id="KW-1185">Reference proteome</keyword>
<dbReference type="RefSeq" id="WP_142418949.1">
    <property type="nucleotide sequence ID" value="NZ_JALDMI010000001.1"/>
</dbReference>
<evidence type="ECO:0000256" key="1">
    <source>
        <dbReference type="SAM" id="Phobius"/>
    </source>
</evidence>
<dbReference type="Proteomes" id="UP001141183">
    <property type="component" value="Unassembled WGS sequence"/>
</dbReference>
<organism evidence="2 3">
    <name type="scientific">Clostridium tertium</name>
    <dbReference type="NCBI Taxonomy" id="1559"/>
    <lineage>
        <taxon>Bacteria</taxon>
        <taxon>Bacillati</taxon>
        <taxon>Bacillota</taxon>
        <taxon>Clostridia</taxon>
        <taxon>Eubacteriales</taxon>
        <taxon>Clostridiaceae</taxon>
        <taxon>Clostridium</taxon>
    </lineage>
</organism>
<comment type="caution">
    <text evidence="2">The sequence shown here is derived from an EMBL/GenBank/DDBJ whole genome shotgun (WGS) entry which is preliminary data.</text>
</comment>
<accession>A0A9X4B054</accession>
<keyword evidence="1" id="KW-0812">Transmembrane</keyword>
<evidence type="ECO:0000313" key="2">
    <source>
        <dbReference type="EMBL" id="MDC4240365.1"/>
    </source>
</evidence>
<dbReference type="EMBL" id="JAMRYU010000008">
    <property type="protein sequence ID" value="MDC4240365.1"/>
    <property type="molecule type" value="Genomic_DNA"/>
</dbReference>
<keyword evidence="1" id="KW-1133">Transmembrane helix</keyword>
<dbReference type="AlphaFoldDB" id="A0A9X4B054"/>